<evidence type="ECO:0000256" key="2">
    <source>
        <dbReference type="ARBA" id="ARBA00007518"/>
    </source>
</evidence>
<dbReference type="PANTHER" id="PTHR11250:SF5">
    <property type="entry name" value="PROTACHYKININ-1-LIKE ISOFORM X1-RELATED"/>
    <property type="match status" value="1"/>
</dbReference>
<evidence type="ECO:0000256" key="7">
    <source>
        <dbReference type="SAM" id="MobiDB-lite"/>
    </source>
</evidence>
<feature type="region of interest" description="Disordered" evidence="7">
    <location>
        <begin position="92"/>
        <end position="125"/>
    </location>
</feature>
<keyword evidence="10" id="KW-1185">Reference proteome</keyword>
<comment type="similarity">
    <text evidence="2">Belongs to the tachykinin family.</text>
</comment>
<accession>A0A3Q3ETR6</accession>
<organism evidence="9 10">
    <name type="scientific">Labrus bergylta</name>
    <name type="common">ballan wrasse</name>
    <dbReference type="NCBI Taxonomy" id="56723"/>
    <lineage>
        <taxon>Eukaryota</taxon>
        <taxon>Metazoa</taxon>
        <taxon>Chordata</taxon>
        <taxon>Craniata</taxon>
        <taxon>Vertebrata</taxon>
        <taxon>Euteleostomi</taxon>
        <taxon>Actinopterygii</taxon>
        <taxon>Neopterygii</taxon>
        <taxon>Teleostei</taxon>
        <taxon>Neoteleostei</taxon>
        <taxon>Acanthomorphata</taxon>
        <taxon>Eupercaria</taxon>
        <taxon>Labriformes</taxon>
        <taxon>Labridae</taxon>
        <taxon>Labrus</taxon>
    </lineage>
</organism>
<evidence type="ECO:0000256" key="6">
    <source>
        <dbReference type="ARBA" id="ARBA00022815"/>
    </source>
</evidence>
<dbReference type="Ensembl" id="ENSLBET00000011350.1">
    <property type="protein sequence ID" value="ENSLBEP00000010773.1"/>
    <property type="gene ID" value="ENSLBEG00000008343.1"/>
</dbReference>
<reference evidence="9" key="1">
    <citation type="submission" date="2025-08" db="UniProtKB">
        <authorList>
            <consortium name="Ensembl"/>
        </authorList>
    </citation>
    <scope>IDENTIFICATION</scope>
</reference>
<evidence type="ECO:0000256" key="5">
    <source>
        <dbReference type="ARBA" id="ARBA00022729"/>
    </source>
</evidence>
<evidence type="ECO:0000256" key="1">
    <source>
        <dbReference type="ARBA" id="ARBA00004613"/>
    </source>
</evidence>
<keyword evidence="4" id="KW-0165">Cleavage on pair of basic residues</keyword>
<evidence type="ECO:0000256" key="8">
    <source>
        <dbReference type="SAM" id="SignalP"/>
    </source>
</evidence>
<protein>
    <submittedName>
        <fullName evidence="9">Si:ch211-131k2.2</fullName>
    </submittedName>
</protein>
<keyword evidence="6" id="KW-0027">Amidation</keyword>
<keyword evidence="3" id="KW-0964">Secreted</keyword>
<reference evidence="9" key="2">
    <citation type="submission" date="2025-09" db="UniProtKB">
        <authorList>
            <consortium name="Ensembl"/>
        </authorList>
    </citation>
    <scope>IDENTIFICATION</scope>
</reference>
<dbReference type="RefSeq" id="XP_065805388.1">
    <property type="nucleotide sequence ID" value="XM_065949316.1"/>
</dbReference>
<comment type="subcellular location">
    <subcellularLocation>
        <location evidence="1">Secreted</location>
    </subcellularLocation>
</comment>
<dbReference type="InParanoid" id="A0A3Q3ETR6"/>
<dbReference type="GO" id="GO:0005576">
    <property type="term" value="C:extracellular region"/>
    <property type="evidence" value="ECO:0007669"/>
    <property type="project" value="UniProtKB-SubCell"/>
</dbReference>
<dbReference type="PANTHER" id="PTHR11250">
    <property type="entry name" value="TACHYKININ"/>
    <property type="match status" value="1"/>
</dbReference>
<dbReference type="GeneTree" id="ENSGT00650000094974"/>
<evidence type="ECO:0000313" key="10">
    <source>
        <dbReference type="Proteomes" id="UP000261660"/>
    </source>
</evidence>
<feature type="signal peptide" evidence="8">
    <location>
        <begin position="1"/>
        <end position="22"/>
    </location>
</feature>
<evidence type="ECO:0000313" key="9">
    <source>
        <dbReference type="Ensembl" id="ENSLBEP00000010773.1"/>
    </source>
</evidence>
<evidence type="ECO:0000256" key="3">
    <source>
        <dbReference type="ARBA" id="ARBA00022525"/>
    </source>
</evidence>
<keyword evidence="5 8" id="KW-0732">Signal</keyword>
<evidence type="ECO:0000256" key="4">
    <source>
        <dbReference type="ARBA" id="ARBA00022685"/>
    </source>
</evidence>
<proteinExistence type="inferred from homology"/>
<dbReference type="AlphaFoldDB" id="A0A3Q3ETR6"/>
<dbReference type="GeneID" id="136177262"/>
<feature type="compositionally biased region" description="Basic and acidic residues" evidence="7">
    <location>
        <begin position="114"/>
        <end position="123"/>
    </location>
</feature>
<feature type="compositionally biased region" description="Polar residues" evidence="7">
    <location>
        <begin position="96"/>
        <end position="109"/>
    </location>
</feature>
<dbReference type="Proteomes" id="UP000261660">
    <property type="component" value="Unplaced"/>
</dbReference>
<name>A0A3Q3ETR6_9LABR</name>
<sequence length="132" mass="15025">MDKWKLQLVFVTFCALVQMYQASSVDEERGLSEDWQDESVEADLTLPLTTLMKRAKALRFYGLMGKRSGGEKKPFQEKRRNKGEMFVGLMGRSISRDNSLTRGSPSATTAAPDVLEKPHKQGSSEEWFQILY</sequence>
<dbReference type="PROSITE" id="PS00267">
    <property type="entry name" value="TACHYKININ"/>
    <property type="match status" value="2"/>
</dbReference>
<feature type="chain" id="PRO_5018549582" evidence="8">
    <location>
        <begin position="23"/>
        <end position="132"/>
    </location>
</feature>
<dbReference type="InterPro" id="IPR013055">
    <property type="entry name" value="Tachy_Neuro_lke_CS"/>
</dbReference>